<evidence type="ECO:0000256" key="4">
    <source>
        <dbReference type="ARBA" id="ARBA00023098"/>
    </source>
</evidence>
<dbReference type="Pfam" id="PF02551">
    <property type="entry name" value="Acyl_CoA_thio"/>
    <property type="match status" value="1"/>
</dbReference>
<proteinExistence type="inferred from homology"/>
<dbReference type="EMBL" id="LSZO01000151">
    <property type="protein sequence ID" value="KXU38192.1"/>
    <property type="molecule type" value="Genomic_DNA"/>
</dbReference>
<dbReference type="GO" id="GO:0005829">
    <property type="term" value="C:cytosol"/>
    <property type="evidence" value="ECO:0007669"/>
    <property type="project" value="TreeGrafter"/>
</dbReference>
<comment type="similarity">
    <text evidence="1">Belongs to the C/M/P thioester hydrolase family.</text>
</comment>
<dbReference type="InterPro" id="IPR003703">
    <property type="entry name" value="Acyl_CoA_thio"/>
</dbReference>
<dbReference type="FunFam" id="2.40.160.210:FF:000001">
    <property type="entry name" value="Acyl-CoA thioesterase II"/>
    <property type="match status" value="1"/>
</dbReference>
<dbReference type="InterPro" id="IPR029069">
    <property type="entry name" value="HotDog_dom_sf"/>
</dbReference>
<evidence type="ECO:0000313" key="12">
    <source>
        <dbReference type="Proteomes" id="UP000072660"/>
    </source>
</evidence>
<keyword evidence="12" id="KW-1185">Reference proteome</keyword>
<dbReference type="CDD" id="cd03444">
    <property type="entry name" value="Thioesterase_II_repeat1"/>
    <property type="match status" value="1"/>
</dbReference>
<evidence type="ECO:0000256" key="6">
    <source>
        <dbReference type="ARBA" id="ARBA00050943"/>
    </source>
</evidence>
<comment type="caution">
    <text evidence="11">The sequence shown here is derived from an EMBL/GenBank/DDBJ whole genome shotgun (WGS) entry which is preliminary data.</text>
</comment>
<evidence type="ECO:0000259" key="10">
    <source>
        <dbReference type="Pfam" id="PF13622"/>
    </source>
</evidence>
<dbReference type="CDD" id="cd03445">
    <property type="entry name" value="Thioesterase_II_repeat2"/>
    <property type="match status" value="1"/>
</dbReference>
<accession>A0A139SUR2</accession>
<evidence type="ECO:0000256" key="5">
    <source>
        <dbReference type="ARBA" id="ARBA00038894"/>
    </source>
</evidence>
<dbReference type="GO" id="GO:0006637">
    <property type="term" value="P:acyl-CoA metabolic process"/>
    <property type="evidence" value="ECO:0007669"/>
    <property type="project" value="InterPro"/>
</dbReference>
<dbReference type="Proteomes" id="UP000072660">
    <property type="component" value="Unassembled WGS sequence"/>
</dbReference>
<dbReference type="AlphaFoldDB" id="A0A139SUR2"/>
<gene>
    <name evidence="11" type="ORF">AXE65_02380</name>
</gene>
<feature type="domain" description="Acyl-CoA thioesterase-like N-terminal HotDog" evidence="10">
    <location>
        <begin position="34"/>
        <end position="110"/>
    </location>
</feature>
<dbReference type="OrthoDB" id="9781019at2"/>
<evidence type="ECO:0000256" key="7">
    <source>
        <dbReference type="ARBA" id="ARBA00071120"/>
    </source>
</evidence>
<dbReference type="GO" id="GO:0009062">
    <property type="term" value="P:fatty acid catabolic process"/>
    <property type="evidence" value="ECO:0007669"/>
    <property type="project" value="TreeGrafter"/>
</dbReference>
<protein>
    <recommendedName>
        <fullName evidence="7">Acyl-CoA thioesterase 2</fullName>
        <ecNumber evidence="5">3.1.2.20</ecNumber>
    </recommendedName>
    <alternativeName>
        <fullName evidence="8">Thioesterase II</fullName>
    </alternativeName>
</protein>
<dbReference type="InterPro" id="IPR042171">
    <property type="entry name" value="Acyl-CoA_hotdog"/>
</dbReference>
<dbReference type="RefSeq" id="WP_068390060.1">
    <property type="nucleotide sequence ID" value="NZ_LSZO01000151.1"/>
</dbReference>
<evidence type="ECO:0000256" key="2">
    <source>
        <dbReference type="ARBA" id="ARBA00011881"/>
    </source>
</evidence>
<evidence type="ECO:0000259" key="9">
    <source>
        <dbReference type="Pfam" id="PF02551"/>
    </source>
</evidence>
<keyword evidence="3" id="KW-0378">Hydrolase</keyword>
<dbReference type="InterPro" id="IPR025652">
    <property type="entry name" value="TesB_C"/>
</dbReference>
<name>A0A139SUR2_9GAMM</name>
<keyword evidence="4" id="KW-0443">Lipid metabolism</keyword>
<comment type="subunit">
    <text evidence="2">Homotetramer.</text>
</comment>
<dbReference type="GO" id="GO:0047617">
    <property type="term" value="F:fatty acyl-CoA hydrolase activity"/>
    <property type="evidence" value="ECO:0007669"/>
    <property type="project" value="UniProtKB-EC"/>
</dbReference>
<evidence type="ECO:0000313" key="11">
    <source>
        <dbReference type="EMBL" id="KXU38192.1"/>
    </source>
</evidence>
<evidence type="ECO:0000256" key="1">
    <source>
        <dbReference type="ARBA" id="ARBA00006538"/>
    </source>
</evidence>
<dbReference type="InterPro" id="IPR049449">
    <property type="entry name" value="TesB_ACOT8-like_N"/>
</dbReference>
<dbReference type="EC" id="3.1.2.20" evidence="5"/>
<dbReference type="Pfam" id="PF13622">
    <property type="entry name" value="4HBT_3"/>
    <property type="match status" value="1"/>
</dbReference>
<dbReference type="SUPFAM" id="SSF54637">
    <property type="entry name" value="Thioesterase/thiol ester dehydrase-isomerase"/>
    <property type="match status" value="2"/>
</dbReference>
<dbReference type="Gene3D" id="2.40.160.210">
    <property type="entry name" value="Acyl-CoA thioesterase, double hotdog domain"/>
    <property type="match status" value="1"/>
</dbReference>
<dbReference type="PANTHER" id="PTHR11066:SF34">
    <property type="entry name" value="ACYL-COENZYME A THIOESTERASE 8"/>
    <property type="match status" value="1"/>
</dbReference>
<organism evidence="11 12">
    <name type="scientific">Ventosimonas gracilis</name>
    <dbReference type="NCBI Taxonomy" id="1680762"/>
    <lineage>
        <taxon>Bacteria</taxon>
        <taxon>Pseudomonadati</taxon>
        <taxon>Pseudomonadota</taxon>
        <taxon>Gammaproteobacteria</taxon>
        <taxon>Pseudomonadales</taxon>
        <taxon>Ventosimonadaceae</taxon>
        <taxon>Ventosimonas</taxon>
    </lineage>
</organism>
<sequence length="294" mass="32843">MSAMLKGLLSLLALEAVDDHQFRGASVDLGFRQLFGGQALGQALSAAIQTVDSERLAHSMHGYFLRPGDPKQPVFYEVEPVRDGGSFSTRRVVASQQEGAPIFFASVSFQKPEQGYVHQQSMPDVPAPEDVPSQLDYLKETVGDKLPKGFLARFSFKPPVEVRQVPHQWLPDGTAEPRQYIWIRASGAMPDDVAAHQRLLAWMSDISLLATALLPHGITVWDKSLQISSLDHALWFHQPPRLDQWLLYAMDSPWTGKGRGFTRGQYFNQEGVLVAEVAQEGLMRQRKDWASLGY</sequence>
<evidence type="ECO:0000256" key="8">
    <source>
        <dbReference type="ARBA" id="ARBA00079653"/>
    </source>
</evidence>
<dbReference type="PANTHER" id="PTHR11066">
    <property type="entry name" value="ACYL-COA THIOESTERASE"/>
    <property type="match status" value="1"/>
</dbReference>
<evidence type="ECO:0000256" key="3">
    <source>
        <dbReference type="ARBA" id="ARBA00022801"/>
    </source>
</evidence>
<comment type="catalytic activity">
    <reaction evidence="6">
        <text>a fatty acyl-CoA + H2O = a fatty acid + CoA + H(+)</text>
        <dbReference type="Rhea" id="RHEA:16781"/>
        <dbReference type="ChEBI" id="CHEBI:15377"/>
        <dbReference type="ChEBI" id="CHEBI:15378"/>
        <dbReference type="ChEBI" id="CHEBI:28868"/>
        <dbReference type="ChEBI" id="CHEBI:57287"/>
        <dbReference type="ChEBI" id="CHEBI:77636"/>
        <dbReference type="EC" id="3.1.2.20"/>
    </reaction>
    <physiologicalReaction direction="left-to-right" evidence="6">
        <dbReference type="Rhea" id="RHEA:16782"/>
    </physiologicalReaction>
</comment>
<reference evidence="11 12" key="1">
    <citation type="submission" date="2016-02" db="EMBL/GenBank/DDBJ databases">
        <authorList>
            <person name="Wen L."/>
            <person name="He K."/>
            <person name="Yang H."/>
        </authorList>
    </citation>
    <scope>NUCLEOTIDE SEQUENCE [LARGE SCALE GENOMIC DNA]</scope>
    <source>
        <strain evidence="11 12">CV58</strain>
    </source>
</reference>
<feature type="domain" description="Acyl-CoA thioesterase 2 C-terminal" evidence="9">
    <location>
        <begin position="156"/>
        <end position="282"/>
    </location>
</feature>